<comment type="caution">
    <text evidence="9">The sequence shown here is derived from an EMBL/GenBank/DDBJ whole genome shotgun (WGS) entry which is preliminary data.</text>
</comment>
<evidence type="ECO:0000313" key="9">
    <source>
        <dbReference type="EMBL" id="NIH52681.1"/>
    </source>
</evidence>
<feature type="transmembrane region" description="Helical" evidence="8">
    <location>
        <begin position="14"/>
        <end position="34"/>
    </location>
</feature>
<dbReference type="NCBIfam" id="TIGR00688">
    <property type="entry name" value="rarD"/>
    <property type="match status" value="1"/>
</dbReference>
<evidence type="ECO:0000256" key="1">
    <source>
        <dbReference type="ARBA" id="ARBA00004651"/>
    </source>
</evidence>
<keyword evidence="4" id="KW-1003">Cell membrane</keyword>
<evidence type="ECO:0000256" key="6">
    <source>
        <dbReference type="ARBA" id="ARBA00022989"/>
    </source>
</evidence>
<feature type="transmembrane region" description="Helical" evidence="8">
    <location>
        <begin position="84"/>
        <end position="103"/>
    </location>
</feature>
<dbReference type="GO" id="GO:0005886">
    <property type="term" value="C:plasma membrane"/>
    <property type="evidence" value="ECO:0007669"/>
    <property type="project" value="UniProtKB-SubCell"/>
</dbReference>
<comment type="similarity">
    <text evidence="2">Belongs to the EamA transporter family.</text>
</comment>
<sequence length="308" mass="33916">MTDSSPVIPAANPLGRGVVVSVLASVLFGFLYYFSTLLHPLSGEDVFGWRMTATFPFMTLFLVLSGQWGMVWDAVRRVAGNWRLIPVVLFTSTMMGFQLWIFLWGPVVGRALPVSQGYFLLPLVMVVVGRVLYKDKLTVLQLCAALLAAVGVGHELIATGGLSWETMLVAFGYPLYFIVRRHFKTDNLGGLWMDMALIFPVAIAFVVFGQAGFGVFGEHPDLYWKIVVLGAVSAAALSCYILASKYLDFSLFGLLSYLEPVLLLVVALLLGETIKGEEWFTQAPIWVAVGLLAVDGVRQVLARRKRIV</sequence>
<evidence type="ECO:0000256" key="2">
    <source>
        <dbReference type="ARBA" id="ARBA00007362"/>
    </source>
</evidence>
<evidence type="ECO:0000256" key="8">
    <source>
        <dbReference type="SAM" id="Phobius"/>
    </source>
</evidence>
<feature type="transmembrane region" description="Helical" evidence="8">
    <location>
        <begin position="249"/>
        <end position="271"/>
    </location>
</feature>
<evidence type="ECO:0000256" key="4">
    <source>
        <dbReference type="ARBA" id="ARBA00022475"/>
    </source>
</evidence>
<feature type="transmembrane region" description="Helical" evidence="8">
    <location>
        <begin position="222"/>
        <end position="242"/>
    </location>
</feature>
<organism evidence="9 10">
    <name type="scientific">Lysinibacter cavernae</name>
    <dbReference type="NCBI Taxonomy" id="1640652"/>
    <lineage>
        <taxon>Bacteria</taxon>
        <taxon>Bacillati</taxon>
        <taxon>Actinomycetota</taxon>
        <taxon>Actinomycetes</taxon>
        <taxon>Micrococcales</taxon>
        <taxon>Microbacteriaceae</taxon>
        <taxon>Lysinibacter</taxon>
    </lineage>
</organism>
<accession>A0A7X5QZ70</accession>
<keyword evidence="5 8" id="KW-0812">Transmembrane</keyword>
<dbReference type="InterPro" id="IPR004626">
    <property type="entry name" value="RarD"/>
</dbReference>
<feature type="transmembrane region" description="Helical" evidence="8">
    <location>
        <begin position="54"/>
        <end position="72"/>
    </location>
</feature>
<evidence type="ECO:0000313" key="10">
    <source>
        <dbReference type="Proteomes" id="UP000541033"/>
    </source>
</evidence>
<proteinExistence type="inferred from homology"/>
<keyword evidence="7 8" id="KW-0472">Membrane</keyword>
<gene>
    <name evidence="9" type="ORF">FHX76_000549</name>
</gene>
<dbReference type="RefSeq" id="WP_208402417.1">
    <property type="nucleotide sequence ID" value="NZ_JAAMOX010000001.1"/>
</dbReference>
<comment type="subcellular location">
    <subcellularLocation>
        <location evidence="1">Cell membrane</location>
        <topology evidence="1">Multi-pass membrane protein</topology>
    </subcellularLocation>
</comment>
<dbReference type="SUPFAM" id="SSF103481">
    <property type="entry name" value="Multidrug resistance efflux transporter EmrE"/>
    <property type="match status" value="1"/>
</dbReference>
<keyword evidence="6 8" id="KW-1133">Transmembrane helix</keyword>
<keyword evidence="10" id="KW-1185">Reference proteome</keyword>
<evidence type="ECO:0000256" key="3">
    <source>
        <dbReference type="ARBA" id="ARBA00022448"/>
    </source>
</evidence>
<protein>
    <submittedName>
        <fullName evidence="9">Chloramphenicol-sensitive protein RarD</fullName>
    </submittedName>
</protein>
<feature type="transmembrane region" description="Helical" evidence="8">
    <location>
        <begin position="115"/>
        <end position="132"/>
    </location>
</feature>
<feature type="transmembrane region" description="Helical" evidence="8">
    <location>
        <begin position="191"/>
        <end position="216"/>
    </location>
</feature>
<evidence type="ECO:0000256" key="5">
    <source>
        <dbReference type="ARBA" id="ARBA00022692"/>
    </source>
</evidence>
<evidence type="ECO:0000256" key="7">
    <source>
        <dbReference type="ARBA" id="ARBA00023136"/>
    </source>
</evidence>
<keyword evidence="3" id="KW-0813">Transport</keyword>
<dbReference type="InterPro" id="IPR037185">
    <property type="entry name" value="EmrE-like"/>
</dbReference>
<dbReference type="EMBL" id="JAAMOX010000001">
    <property type="protein sequence ID" value="NIH52681.1"/>
    <property type="molecule type" value="Genomic_DNA"/>
</dbReference>
<name>A0A7X5QZ70_9MICO</name>
<feature type="transmembrane region" description="Helical" evidence="8">
    <location>
        <begin position="139"/>
        <end position="156"/>
    </location>
</feature>
<dbReference type="AlphaFoldDB" id="A0A7X5QZ70"/>
<dbReference type="Proteomes" id="UP000541033">
    <property type="component" value="Unassembled WGS sequence"/>
</dbReference>
<reference evidence="9 10" key="1">
    <citation type="submission" date="2020-02" db="EMBL/GenBank/DDBJ databases">
        <title>Sequencing the genomes of 1000 actinobacteria strains.</title>
        <authorList>
            <person name="Klenk H.-P."/>
        </authorList>
    </citation>
    <scope>NUCLEOTIDE SEQUENCE [LARGE SCALE GENOMIC DNA]</scope>
    <source>
        <strain evidence="9 10">DSM 27960</strain>
    </source>
</reference>